<keyword evidence="4" id="KW-1185">Reference proteome</keyword>
<keyword evidence="2" id="KW-0812">Transmembrane</keyword>
<feature type="transmembrane region" description="Helical" evidence="2">
    <location>
        <begin position="336"/>
        <end position="356"/>
    </location>
</feature>
<organism evidence="3 4">
    <name type="scientific">Rhododendron simsii</name>
    <name type="common">Sims's rhododendron</name>
    <dbReference type="NCBI Taxonomy" id="118357"/>
    <lineage>
        <taxon>Eukaryota</taxon>
        <taxon>Viridiplantae</taxon>
        <taxon>Streptophyta</taxon>
        <taxon>Embryophyta</taxon>
        <taxon>Tracheophyta</taxon>
        <taxon>Spermatophyta</taxon>
        <taxon>Magnoliopsida</taxon>
        <taxon>eudicotyledons</taxon>
        <taxon>Gunneridae</taxon>
        <taxon>Pentapetalae</taxon>
        <taxon>asterids</taxon>
        <taxon>Ericales</taxon>
        <taxon>Ericaceae</taxon>
        <taxon>Ericoideae</taxon>
        <taxon>Rhodoreae</taxon>
        <taxon>Rhododendron</taxon>
    </lineage>
</organism>
<protein>
    <recommendedName>
        <fullName evidence="5">DUF4283 domain-containing protein</fullName>
    </recommendedName>
</protein>
<evidence type="ECO:0000313" key="4">
    <source>
        <dbReference type="Proteomes" id="UP000626092"/>
    </source>
</evidence>
<evidence type="ECO:0008006" key="5">
    <source>
        <dbReference type="Google" id="ProtNLM"/>
    </source>
</evidence>
<sequence length="451" mass="51144">MGGRYVIITFSSEERRNEILKEKWLELWFEEVNPWNGESANNERFVWVACYGMPLNAWNVPSFKDIGSIWGCFIEVDNDTLREVSFAEGRVLIATENPSKIDGEVQLIVKGRKYNVRVEEEDTFRTVNSTYLVSNSEAQEEDDEADNTEDDRDASKKKEENSVDDMEQQRNKYRMTLKRTRKRKLKRDSQSPLIEDCSDSVNNSSQVQNTEAQEGNKQKQEKERVTEVTNNPVACDSNIIIRASQVQGINLHVDLNQSAVRRSIRSQQLEASLSTEGDDFDGYIIASQEQEQNAMDEELQNTLIAGKTLGIKFGDTELDVAGGGLRRDIMKVPKGCLYNVVMIGLLVLLHVGVFYFESKGDVPEAILGSICWLLLFILSIVNLILKPHHEDGFWNCYNATIIIVLIAINVLGIVFGLLKKIDGDWCIVVEVCAILVEDSLFLRHLYVANSE</sequence>
<dbReference type="Proteomes" id="UP000626092">
    <property type="component" value="Unassembled WGS sequence"/>
</dbReference>
<keyword evidence="2" id="KW-0472">Membrane</keyword>
<dbReference type="EMBL" id="WJXA01000009">
    <property type="protein sequence ID" value="KAF7131755.1"/>
    <property type="molecule type" value="Genomic_DNA"/>
</dbReference>
<evidence type="ECO:0000313" key="3">
    <source>
        <dbReference type="EMBL" id="KAF7131755.1"/>
    </source>
</evidence>
<feature type="compositionally biased region" description="Low complexity" evidence="1">
    <location>
        <begin position="200"/>
        <end position="209"/>
    </location>
</feature>
<feature type="region of interest" description="Disordered" evidence="1">
    <location>
        <begin position="129"/>
        <end position="225"/>
    </location>
</feature>
<accession>A0A834GCJ5</accession>
<dbReference type="PANTHER" id="PTHR34427">
    <property type="entry name" value="DUF4283 DOMAIN PROTEIN"/>
    <property type="match status" value="1"/>
</dbReference>
<name>A0A834GCJ5_RHOSS</name>
<feature type="compositionally biased region" description="Basic and acidic residues" evidence="1">
    <location>
        <begin position="214"/>
        <end position="225"/>
    </location>
</feature>
<evidence type="ECO:0000256" key="1">
    <source>
        <dbReference type="SAM" id="MobiDB-lite"/>
    </source>
</evidence>
<dbReference type="PANTHER" id="PTHR34427:SF5">
    <property type="entry name" value="DUF4283 DOMAIN-CONTAINING PROTEIN"/>
    <property type="match status" value="1"/>
</dbReference>
<feature type="transmembrane region" description="Helical" evidence="2">
    <location>
        <begin position="362"/>
        <end position="385"/>
    </location>
</feature>
<feature type="transmembrane region" description="Helical" evidence="2">
    <location>
        <begin position="397"/>
        <end position="418"/>
    </location>
</feature>
<reference evidence="3" key="1">
    <citation type="submission" date="2019-11" db="EMBL/GenBank/DDBJ databases">
        <authorList>
            <person name="Liu Y."/>
            <person name="Hou J."/>
            <person name="Li T.-Q."/>
            <person name="Guan C.-H."/>
            <person name="Wu X."/>
            <person name="Wu H.-Z."/>
            <person name="Ling F."/>
            <person name="Zhang R."/>
            <person name="Shi X.-G."/>
            <person name="Ren J.-P."/>
            <person name="Chen E.-F."/>
            <person name="Sun J.-M."/>
        </authorList>
    </citation>
    <scope>NUCLEOTIDE SEQUENCE</scope>
    <source>
        <strain evidence="3">Adult_tree_wgs_1</strain>
        <tissue evidence="3">Leaves</tissue>
    </source>
</reference>
<dbReference type="OrthoDB" id="967795at2759"/>
<dbReference type="AlphaFoldDB" id="A0A834GCJ5"/>
<gene>
    <name evidence="3" type="ORF">RHSIM_Rhsim09G0140400</name>
</gene>
<evidence type="ECO:0000256" key="2">
    <source>
        <dbReference type="SAM" id="Phobius"/>
    </source>
</evidence>
<feature type="compositionally biased region" description="Basic residues" evidence="1">
    <location>
        <begin position="171"/>
        <end position="186"/>
    </location>
</feature>
<comment type="caution">
    <text evidence="3">The sequence shown here is derived from an EMBL/GenBank/DDBJ whole genome shotgun (WGS) entry which is preliminary data.</text>
</comment>
<keyword evidence="2" id="KW-1133">Transmembrane helix</keyword>
<feature type="compositionally biased region" description="Acidic residues" evidence="1">
    <location>
        <begin position="138"/>
        <end position="152"/>
    </location>
</feature>
<proteinExistence type="predicted"/>